<evidence type="ECO:0000313" key="5">
    <source>
        <dbReference type="Proteomes" id="UP000317257"/>
    </source>
</evidence>
<dbReference type="Proteomes" id="UP000243498">
    <property type="component" value="Unassembled WGS sequence"/>
</dbReference>
<keyword evidence="4" id="KW-1185">Reference proteome</keyword>
<sequence>MDKGLLLTASTVESGVSIDPHSTFIGRLEPAFAFAVPSSTRCTQAVFSPSKAFIATKFGAFHGFNMSAKALADFWDAKSTRMLRRKLFYEFAVFILGSGNPIILLLFWPGWLLVAGAWFALWQFWR</sequence>
<dbReference type="EMBL" id="SBHS01000001">
    <property type="protein sequence ID" value="TWU79076.1"/>
    <property type="molecule type" value="Genomic_DNA"/>
</dbReference>
<dbReference type="EMBL" id="AZHC01000007">
    <property type="protein sequence ID" value="OAA46117.1"/>
    <property type="molecule type" value="Genomic_DNA"/>
</dbReference>
<gene>
    <name evidence="3" type="ORF">ED733_008653</name>
    <name evidence="2" type="ORF">NOR_02870</name>
</gene>
<keyword evidence="1" id="KW-0812">Transmembrane</keyword>
<protein>
    <submittedName>
        <fullName evidence="2">Uncharacterized protein</fullName>
    </submittedName>
</protein>
<comment type="caution">
    <text evidence="2">The sequence shown here is derived from an EMBL/GenBank/DDBJ whole genome shotgun (WGS) entry which is preliminary data.</text>
</comment>
<reference evidence="5" key="2">
    <citation type="submission" date="2018-12" db="EMBL/GenBank/DDBJ databases">
        <title>The complete genome of Metarhizium rileyi, a key fungal pathogen of Lepidoptera.</title>
        <authorList>
            <person name="Binneck E."/>
            <person name="Lastra C.C.L."/>
            <person name="Sosa-Gomez D.R."/>
        </authorList>
    </citation>
    <scope>NUCLEOTIDE SEQUENCE [LARGE SCALE GENOMIC DNA]</scope>
    <source>
        <strain evidence="5">Cep018-CH2</strain>
    </source>
</reference>
<dbReference type="Proteomes" id="UP000317257">
    <property type="component" value="Unassembled WGS sequence"/>
</dbReference>
<evidence type="ECO:0000313" key="3">
    <source>
        <dbReference type="EMBL" id="TWU79076.1"/>
    </source>
</evidence>
<proteinExistence type="predicted"/>
<accession>A0A5C6GPX8</accession>
<dbReference type="AlphaFoldDB" id="A0A167G3P2"/>
<dbReference type="OrthoDB" id="4844401at2759"/>
<reference evidence="2 4" key="1">
    <citation type="journal article" date="2016" name="Genome Biol. Evol.">
        <title>Divergent and convergent evolution of fungal pathogenicity.</title>
        <authorList>
            <person name="Shang Y."/>
            <person name="Xiao G."/>
            <person name="Zheng P."/>
            <person name="Cen K."/>
            <person name="Zhan S."/>
            <person name="Wang C."/>
        </authorList>
    </citation>
    <scope>NUCLEOTIDE SEQUENCE [LARGE SCALE GENOMIC DNA]</scope>
    <source>
        <strain evidence="2 4">RCEF 4871</strain>
    </source>
</reference>
<evidence type="ECO:0000256" key="1">
    <source>
        <dbReference type="SAM" id="Phobius"/>
    </source>
</evidence>
<keyword evidence="1" id="KW-0472">Membrane</keyword>
<evidence type="ECO:0000313" key="2">
    <source>
        <dbReference type="EMBL" id="OAA46117.1"/>
    </source>
</evidence>
<feature type="transmembrane region" description="Helical" evidence="1">
    <location>
        <begin position="88"/>
        <end position="121"/>
    </location>
</feature>
<name>A0A167G3P2_METRR</name>
<reference evidence="3" key="3">
    <citation type="journal article" date="2019" name="Microbiol. Resour. Announc.">
        <title>Genome Sequence of Metarhizium rileyi, a Microbial Control Agent for Lepidoptera.</title>
        <authorList>
            <person name="Binneck E."/>
            <person name="Lastra C.C.L."/>
            <person name="Sosa-Gomez D.R."/>
        </authorList>
    </citation>
    <scope>NUCLEOTIDE SEQUENCE</scope>
    <source>
        <strain evidence="3">Cep018-CH2</strain>
    </source>
</reference>
<organism evidence="2 4">
    <name type="scientific">Metarhizium rileyi (strain RCEF 4871)</name>
    <name type="common">Nomuraea rileyi</name>
    <dbReference type="NCBI Taxonomy" id="1649241"/>
    <lineage>
        <taxon>Eukaryota</taxon>
        <taxon>Fungi</taxon>
        <taxon>Dikarya</taxon>
        <taxon>Ascomycota</taxon>
        <taxon>Pezizomycotina</taxon>
        <taxon>Sordariomycetes</taxon>
        <taxon>Hypocreomycetidae</taxon>
        <taxon>Hypocreales</taxon>
        <taxon>Clavicipitaceae</taxon>
        <taxon>Metarhizium</taxon>
    </lineage>
</organism>
<accession>A0A167G3P2</accession>
<keyword evidence="1" id="KW-1133">Transmembrane helix</keyword>
<evidence type="ECO:0000313" key="4">
    <source>
        <dbReference type="Proteomes" id="UP000243498"/>
    </source>
</evidence>